<sequence>MGNLEEGEDRLRKELDANDHWKVVEDYESLTYKGRTQTYLIWLSIIGFVIIIAYWNYRRNRSKFWKTFYYHSDFKMFPWPSSSPTRKYAA</sequence>
<proteinExistence type="predicted"/>
<organism evidence="2 3">
    <name type="scientific">Parelaphostrongylus tenuis</name>
    <name type="common">Meningeal worm</name>
    <dbReference type="NCBI Taxonomy" id="148309"/>
    <lineage>
        <taxon>Eukaryota</taxon>
        <taxon>Metazoa</taxon>
        <taxon>Ecdysozoa</taxon>
        <taxon>Nematoda</taxon>
        <taxon>Chromadorea</taxon>
        <taxon>Rhabditida</taxon>
        <taxon>Rhabditina</taxon>
        <taxon>Rhabditomorpha</taxon>
        <taxon>Strongyloidea</taxon>
        <taxon>Metastrongylidae</taxon>
        <taxon>Parelaphostrongylus</taxon>
    </lineage>
</organism>
<keyword evidence="1" id="KW-1133">Transmembrane helix</keyword>
<accession>A0AAD5MPR8</accession>
<dbReference type="AlphaFoldDB" id="A0AAD5MPR8"/>
<name>A0AAD5MPR8_PARTN</name>
<keyword evidence="1" id="KW-0812">Transmembrane</keyword>
<dbReference type="Proteomes" id="UP001196413">
    <property type="component" value="Unassembled WGS sequence"/>
</dbReference>
<feature type="transmembrane region" description="Helical" evidence="1">
    <location>
        <begin position="39"/>
        <end position="57"/>
    </location>
</feature>
<evidence type="ECO:0000313" key="3">
    <source>
        <dbReference type="Proteomes" id="UP001196413"/>
    </source>
</evidence>
<evidence type="ECO:0000313" key="2">
    <source>
        <dbReference type="EMBL" id="KAJ1352567.1"/>
    </source>
</evidence>
<reference evidence="2" key="1">
    <citation type="submission" date="2021-06" db="EMBL/GenBank/DDBJ databases">
        <title>Parelaphostrongylus tenuis whole genome reference sequence.</title>
        <authorList>
            <person name="Garwood T.J."/>
            <person name="Larsen P.A."/>
            <person name="Fountain-Jones N.M."/>
            <person name="Garbe J.R."/>
            <person name="Macchietto M.G."/>
            <person name="Kania S.A."/>
            <person name="Gerhold R.W."/>
            <person name="Richards J.E."/>
            <person name="Wolf T.M."/>
        </authorList>
    </citation>
    <scope>NUCLEOTIDE SEQUENCE</scope>
    <source>
        <strain evidence="2">MNPRO001-30</strain>
        <tissue evidence="2">Meninges</tissue>
    </source>
</reference>
<comment type="caution">
    <text evidence="2">The sequence shown here is derived from an EMBL/GenBank/DDBJ whole genome shotgun (WGS) entry which is preliminary data.</text>
</comment>
<keyword evidence="1" id="KW-0472">Membrane</keyword>
<dbReference type="EMBL" id="JAHQIW010001453">
    <property type="protein sequence ID" value="KAJ1352567.1"/>
    <property type="molecule type" value="Genomic_DNA"/>
</dbReference>
<gene>
    <name evidence="2" type="ORF">KIN20_008952</name>
</gene>
<protein>
    <submittedName>
        <fullName evidence="2">Uncharacterized protein</fullName>
    </submittedName>
</protein>
<keyword evidence="3" id="KW-1185">Reference proteome</keyword>
<evidence type="ECO:0000256" key="1">
    <source>
        <dbReference type="SAM" id="Phobius"/>
    </source>
</evidence>